<keyword evidence="1" id="KW-0812">Transmembrane</keyword>
<keyword evidence="5" id="KW-1185">Reference proteome</keyword>
<dbReference type="PROSITE" id="PS50181">
    <property type="entry name" value="FBOX"/>
    <property type="match status" value="1"/>
</dbReference>
<reference evidence="3" key="1">
    <citation type="submission" date="2022-07" db="EMBL/GenBank/DDBJ databases">
        <authorList>
            <person name="Macas J."/>
            <person name="Novak P."/>
            <person name="Neumann P."/>
        </authorList>
    </citation>
    <scope>NUCLEOTIDE SEQUENCE</scope>
</reference>
<evidence type="ECO:0000313" key="4">
    <source>
        <dbReference type="EMBL" id="CAH9148899.1"/>
    </source>
</evidence>
<dbReference type="EMBL" id="CAMAPF010001305">
    <property type="protein sequence ID" value="CAH9148899.1"/>
    <property type="molecule type" value="Genomic_DNA"/>
</dbReference>
<dbReference type="SUPFAM" id="SSF81383">
    <property type="entry name" value="F-box domain"/>
    <property type="match status" value="1"/>
</dbReference>
<evidence type="ECO:0000313" key="3">
    <source>
        <dbReference type="EMBL" id="CAH9085678.1"/>
    </source>
</evidence>
<dbReference type="InterPro" id="IPR053772">
    <property type="entry name" value="At1g61320/At1g61330-like"/>
</dbReference>
<dbReference type="PANTHER" id="PTHR34145">
    <property type="entry name" value="OS02G0105600 PROTEIN"/>
    <property type="match status" value="1"/>
</dbReference>
<dbReference type="SUPFAM" id="SSF52047">
    <property type="entry name" value="RNI-like"/>
    <property type="match status" value="1"/>
</dbReference>
<keyword evidence="1" id="KW-1133">Transmembrane helix</keyword>
<dbReference type="EMBL" id="CAMAPF010000053">
    <property type="protein sequence ID" value="CAH9085678.1"/>
    <property type="molecule type" value="Genomic_DNA"/>
</dbReference>
<organism evidence="3 5">
    <name type="scientific">Cuscuta epithymum</name>
    <dbReference type="NCBI Taxonomy" id="186058"/>
    <lineage>
        <taxon>Eukaryota</taxon>
        <taxon>Viridiplantae</taxon>
        <taxon>Streptophyta</taxon>
        <taxon>Embryophyta</taxon>
        <taxon>Tracheophyta</taxon>
        <taxon>Spermatophyta</taxon>
        <taxon>Magnoliopsida</taxon>
        <taxon>eudicotyledons</taxon>
        <taxon>Gunneridae</taxon>
        <taxon>Pentapetalae</taxon>
        <taxon>asterids</taxon>
        <taxon>lamiids</taxon>
        <taxon>Solanales</taxon>
        <taxon>Convolvulaceae</taxon>
        <taxon>Cuscuteae</taxon>
        <taxon>Cuscuta</taxon>
        <taxon>Cuscuta subgen. Cuscuta</taxon>
    </lineage>
</organism>
<evidence type="ECO:0000256" key="1">
    <source>
        <dbReference type="SAM" id="Phobius"/>
    </source>
</evidence>
<keyword evidence="1" id="KW-0472">Membrane</keyword>
<dbReference type="PANTHER" id="PTHR34145:SF28">
    <property type="entry name" value="F-BOX DOMAIN-CONTAINING PROTEIN"/>
    <property type="match status" value="1"/>
</dbReference>
<evidence type="ECO:0000313" key="5">
    <source>
        <dbReference type="Proteomes" id="UP001152523"/>
    </source>
</evidence>
<gene>
    <name evidence="4" type="ORF">CEPIT_LOCUS44861</name>
    <name evidence="3" type="ORF">CEPIT_LOCUS9470</name>
</gene>
<dbReference type="Gene3D" id="3.80.10.10">
    <property type="entry name" value="Ribonuclease Inhibitor"/>
    <property type="match status" value="1"/>
</dbReference>
<name>A0AAV0CYL9_9ASTE</name>
<dbReference type="InterPro" id="IPR055357">
    <property type="entry name" value="LRR_At1g61320_AtMIF1"/>
</dbReference>
<dbReference type="Proteomes" id="UP001152523">
    <property type="component" value="Unassembled WGS sequence"/>
</dbReference>
<dbReference type="Gene3D" id="1.20.1280.50">
    <property type="match status" value="1"/>
</dbReference>
<comment type="caution">
    <text evidence="3">The sequence shown here is derived from an EMBL/GenBank/DDBJ whole genome shotgun (WGS) entry which is preliminary data.</text>
</comment>
<dbReference type="SMART" id="SM00256">
    <property type="entry name" value="FBOX"/>
    <property type="match status" value="1"/>
</dbReference>
<accession>A0AAV0CYL9</accession>
<dbReference type="CDD" id="cd22160">
    <property type="entry name" value="F-box_AtFBL13-like"/>
    <property type="match status" value="1"/>
</dbReference>
<protein>
    <recommendedName>
        <fullName evidence="2">F-box domain-containing protein</fullName>
    </recommendedName>
</protein>
<dbReference type="InterPro" id="IPR032675">
    <property type="entry name" value="LRR_dom_sf"/>
</dbReference>
<dbReference type="InterPro" id="IPR001810">
    <property type="entry name" value="F-box_dom"/>
</dbReference>
<evidence type="ECO:0000259" key="2">
    <source>
        <dbReference type="PROSITE" id="PS50181"/>
    </source>
</evidence>
<proteinExistence type="predicted"/>
<feature type="transmembrane region" description="Helical" evidence="1">
    <location>
        <begin position="20"/>
        <end position="40"/>
    </location>
</feature>
<dbReference type="Pfam" id="PF23622">
    <property type="entry name" value="LRR_At1g61320_AtMIF1"/>
    <property type="match status" value="1"/>
</dbReference>
<sequence length="532" mass="60500">MQTSYGVKFGVWFAQHQLVLPLMVLTGLGLGIGTVIFPYLRLKKKEVRGDDGYTEEDLISAMPNDILCSILSRLDTKDVVRTSILCSRWSNLYLSLPDYSFSCRCSFKVPFFGQCSCTAEYKKKFLTLLDRFFRIPRGAGCEKIKSFSLSLCVMREFKGHIERWVRHIGGLGVEELALRLCCQEGTEHITFPLQKLLCEAAAAPMLKSLHLVACTLEPFNPQWPFKSLTSLRLGYIKSVDVQGILSSCPELESLTLEYCCLPHKVFIGGGKQLKLKSLTIYGCYGGVEDISLYAENLVILEVELHIDSATKFSHPTNAPKLQHVSITVMRFNDMHDIIIWVGKDCPQVESLYLDLWLGNRTWSYTLPHEVPTFERMRQLYIQMEFNELFDVSQVAALITGCPLLHRLHLVGRGRKGDYFFIGDGVPLRNHHLHLHLKEVEFGGFLGLENEVDLVSYILKSALALERMVLSRDYRWYTGASGGGRWEERKDYRGPTWSENPPYTVTFDHSKLETIHQQLRGKAVSPTAQVIVI</sequence>
<dbReference type="Pfam" id="PF00646">
    <property type="entry name" value="F-box"/>
    <property type="match status" value="1"/>
</dbReference>
<feature type="domain" description="F-box" evidence="2">
    <location>
        <begin position="56"/>
        <end position="104"/>
    </location>
</feature>
<dbReference type="InterPro" id="IPR053781">
    <property type="entry name" value="F-box_AtFBL13-like"/>
</dbReference>
<dbReference type="AlphaFoldDB" id="A0AAV0CYL9"/>
<dbReference type="InterPro" id="IPR036047">
    <property type="entry name" value="F-box-like_dom_sf"/>
</dbReference>